<dbReference type="SUPFAM" id="SSF52540">
    <property type="entry name" value="P-loop containing nucleoside triphosphate hydrolases"/>
    <property type="match status" value="1"/>
</dbReference>
<name>A0A0D6B0T6_RHOSU</name>
<dbReference type="Pfam" id="PF05621">
    <property type="entry name" value="TniB"/>
    <property type="match status" value="1"/>
</dbReference>
<organism evidence="1 2">
    <name type="scientific">Rhodovulum sulfidophilum</name>
    <name type="common">Rhodobacter sulfidophilus</name>
    <dbReference type="NCBI Taxonomy" id="35806"/>
    <lineage>
        <taxon>Bacteria</taxon>
        <taxon>Pseudomonadati</taxon>
        <taxon>Pseudomonadota</taxon>
        <taxon>Alphaproteobacteria</taxon>
        <taxon>Rhodobacterales</taxon>
        <taxon>Paracoccaceae</taxon>
        <taxon>Rhodovulum</taxon>
    </lineage>
</organism>
<evidence type="ECO:0000313" key="1">
    <source>
        <dbReference type="EMBL" id="BAQ68697.1"/>
    </source>
</evidence>
<evidence type="ECO:0008006" key="3">
    <source>
        <dbReference type="Google" id="ProtNLM"/>
    </source>
</evidence>
<protein>
    <recommendedName>
        <fullName evidence="3">AAA family ATPase</fullName>
    </recommendedName>
</protein>
<accession>A0A0D6B0T6</accession>
<dbReference type="InterPro" id="IPR027417">
    <property type="entry name" value="P-loop_NTPase"/>
</dbReference>
<sequence length="325" mass="35931">MMAKTATAMPATITEKTSWLKARYWRFGVEDELEDQLFDLFEIDDEGAMTAQPRIDPLTGESGGLMVLGRSGDGKTALLKRMLRMNPVLTEMTDTQEGNTLYITVPPDATIKKLAELILARTGYQRVESRLRSSNAWEMVMHRLALVGVRTIIIDECHHIFRPGPGRDVPGAIQSLKHIMQSAGGVALIVAGVPSLRDAILSEASGETFRRFQEFYLGEIQPGSKAASDFSKNIAYSAKFLGLTIPDGSALAERILLARHGQIGRSVELGKKILADAVTRRREEISLERAEAVYRKTDKCIGVTPFQATDWEAVQRELQAIGWGQ</sequence>
<dbReference type="PATRIC" id="fig|35806.4.peg.1593"/>
<gene>
    <name evidence="1" type="ORF">NHU_01539</name>
</gene>
<dbReference type="Gene3D" id="3.40.50.300">
    <property type="entry name" value="P-loop containing nucleotide triphosphate hydrolases"/>
    <property type="match status" value="1"/>
</dbReference>
<proteinExistence type="predicted"/>
<evidence type="ECO:0000313" key="2">
    <source>
        <dbReference type="Proteomes" id="UP000064912"/>
    </source>
</evidence>
<dbReference type="AlphaFoldDB" id="A0A0D6B0T6"/>
<dbReference type="EMBL" id="AP014800">
    <property type="protein sequence ID" value="BAQ68697.1"/>
    <property type="molecule type" value="Genomic_DNA"/>
</dbReference>
<dbReference type="Proteomes" id="UP000064912">
    <property type="component" value="Chromosome"/>
</dbReference>
<dbReference type="InterPro" id="IPR008868">
    <property type="entry name" value="TniB"/>
</dbReference>
<reference evidence="1 2" key="1">
    <citation type="submission" date="2015-02" db="EMBL/GenBank/DDBJ databases">
        <title>Genome sequene of Rhodovulum sulfidophilum DSM 2351.</title>
        <authorList>
            <person name="Nagao N."/>
        </authorList>
    </citation>
    <scope>NUCLEOTIDE SEQUENCE [LARGE SCALE GENOMIC DNA]</scope>
    <source>
        <strain evidence="1 2">DSM 2351</strain>
    </source>
</reference>
<dbReference type="KEGG" id="rsu:NHU_01539"/>